<dbReference type="EC" id="1.7.1.13" evidence="5"/>
<gene>
    <name evidence="5 6" type="primary">queF</name>
    <name evidence="6" type="ORF">GCM10007047_20840</name>
</gene>
<dbReference type="Proteomes" id="UP000642829">
    <property type="component" value="Unassembled WGS sequence"/>
</dbReference>
<dbReference type="InterPro" id="IPR043133">
    <property type="entry name" value="GTP-CH-I_C/QueF"/>
</dbReference>
<dbReference type="AlphaFoldDB" id="A0A8J3GD47"/>
<evidence type="ECO:0000256" key="4">
    <source>
        <dbReference type="ARBA" id="ARBA00023002"/>
    </source>
</evidence>
<dbReference type="InterPro" id="IPR016856">
    <property type="entry name" value="QueF_type1"/>
</dbReference>
<evidence type="ECO:0000256" key="5">
    <source>
        <dbReference type="HAMAP-Rule" id="MF_00818"/>
    </source>
</evidence>
<comment type="caution">
    <text evidence="6">The sequence shown here is derived from an EMBL/GenBank/DDBJ whole genome shotgun (WGS) entry which is preliminary data.</text>
</comment>
<comment type="similarity">
    <text evidence="5">Belongs to the GTP cyclohydrolase I family. QueF type 1 subfamily.</text>
</comment>
<dbReference type="SUPFAM" id="SSF55620">
    <property type="entry name" value="Tetrahydrobiopterin biosynthesis enzymes-like"/>
    <property type="match status" value="1"/>
</dbReference>
<organism evidence="6 7">
    <name type="scientific">Cerasicoccus arenae</name>
    <dbReference type="NCBI Taxonomy" id="424488"/>
    <lineage>
        <taxon>Bacteria</taxon>
        <taxon>Pseudomonadati</taxon>
        <taxon>Verrucomicrobiota</taxon>
        <taxon>Opitutia</taxon>
        <taxon>Puniceicoccales</taxon>
        <taxon>Cerasicoccaceae</taxon>
        <taxon>Cerasicoccus</taxon>
    </lineage>
</organism>
<comment type="function">
    <text evidence="5">Catalyzes the NADPH-dependent reduction of 7-cyano-7-deazaguanine (preQ0) to 7-aminomethyl-7-deazaguanine (preQ1).</text>
</comment>
<dbReference type="Pfam" id="PF14489">
    <property type="entry name" value="QueF"/>
    <property type="match status" value="1"/>
</dbReference>
<dbReference type="GO" id="GO:0033739">
    <property type="term" value="F:preQ1 synthase activity"/>
    <property type="evidence" value="ECO:0007669"/>
    <property type="project" value="UniProtKB-UniRule"/>
</dbReference>
<keyword evidence="1 5" id="KW-0963">Cytoplasm</keyword>
<name>A0A8J3GD47_9BACT</name>
<accession>A0A8J3GD47</accession>
<comment type="catalytic activity">
    <reaction evidence="5">
        <text>7-aminomethyl-7-carbaguanine + 2 NADP(+) = 7-cyano-7-carbaguanine + 2 NADPH + 3 H(+)</text>
        <dbReference type="Rhea" id="RHEA:13409"/>
        <dbReference type="ChEBI" id="CHEBI:15378"/>
        <dbReference type="ChEBI" id="CHEBI:45075"/>
        <dbReference type="ChEBI" id="CHEBI:57783"/>
        <dbReference type="ChEBI" id="CHEBI:58349"/>
        <dbReference type="ChEBI" id="CHEBI:58703"/>
        <dbReference type="EC" id="1.7.1.13"/>
    </reaction>
</comment>
<dbReference type="PANTHER" id="PTHR34354:SF1">
    <property type="entry name" value="NADPH-DEPENDENT 7-CYANO-7-DEAZAGUANINE REDUCTASE"/>
    <property type="match status" value="1"/>
</dbReference>
<evidence type="ECO:0000256" key="2">
    <source>
        <dbReference type="ARBA" id="ARBA00022785"/>
    </source>
</evidence>
<proteinExistence type="inferred from homology"/>
<comment type="pathway">
    <text evidence="5">tRNA modification; tRNA-queuosine biosynthesis.</text>
</comment>
<dbReference type="InterPro" id="IPR029500">
    <property type="entry name" value="QueF"/>
</dbReference>
<feature type="binding site" evidence="5">
    <location>
        <begin position="50"/>
        <end position="52"/>
    </location>
    <ligand>
        <name>substrate</name>
    </ligand>
</feature>
<dbReference type="Gene3D" id="3.30.1130.10">
    <property type="match status" value="1"/>
</dbReference>
<dbReference type="PANTHER" id="PTHR34354">
    <property type="entry name" value="NADPH-DEPENDENT 7-CYANO-7-DEAZAGUANINE REDUCTASE"/>
    <property type="match status" value="1"/>
</dbReference>
<dbReference type="GO" id="GO:0005737">
    <property type="term" value="C:cytoplasm"/>
    <property type="evidence" value="ECO:0007669"/>
    <property type="project" value="UniProtKB-SubCell"/>
</dbReference>
<dbReference type="InterPro" id="IPR050084">
    <property type="entry name" value="NADPH_dep_7-cyano-7-deazaG_red"/>
</dbReference>
<protein>
    <recommendedName>
        <fullName evidence="5">NADPH-dependent 7-cyano-7-deazaguanine reductase</fullName>
        <ecNumber evidence="5">1.7.1.13</ecNumber>
    </recommendedName>
    <alternativeName>
        <fullName evidence="5">7-cyano-7-carbaguanine reductase</fullName>
    </alternativeName>
    <alternativeName>
        <fullName evidence="5">NADPH-dependent nitrile oxidoreductase</fullName>
    </alternativeName>
    <alternativeName>
        <fullName evidence="5">PreQ(0) reductase</fullName>
    </alternativeName>
</protein>
<feature type="active site" description="Thioimide intermediate" evidence="5">
    <location>
        <position position="28"/>
    </location>
</feature>
<evidence type="ECO:0000256" key="1">
    <source>
        <dbReference type="ARBA" id="ARBA00022490"/>
    </source>
</evidence>
<comment type="subcellular location">
    <subcellularLocation>
        <location evidence="5">Cytoplasm</location>
    </subcellularLocation>
</comment>
<sequence>MDIETFPNPAPGRDYVIQHVADEFTSLCPKTGHPDFGTIVLTYVPGNVCVELKAYKLYLQDFRTKGIFYEAVTNSIFDEMWALMNPRWMRLETIWRGRGGIRSNMIAENADPQYEGPIPPYFS</sequence>
<dbReference type="PIRSF" id="PIRSF027377">
    <property type="entry name" value="Nitrile_oxidored_QueF"/>
    <property type="match status" value="1"/>
</dbReference>
<dbReference type="HAMAP" id="MF_00818">
    <property type="entry name" value="QueF_type1"/>
    <property type="match status" value="1"/>
</dbReference>
<dbReference type="EMBL" id="BMXG01000012">
    <property type="protein sequence ID" value="GHC04033.1"/>
    <property type="molecule type" value="Genomic_DNA"/>
</dbReference>
<keyword evidence="2 5" id="KW-0671">Queuosine biosynthesis</keyword>
<dbReference type="GO" id="GO:0008616">
    <property type="term" value="P:tRNA queuosine(34) biosynthetic process"/>
    <property type="evidence" value="ECO:0007669"/>
    <property type="project" value="UniProtKB-UniRule"/>
</dbReference>
<feature type="binding site" evidence="5">
    <location>
        <begin position="69"/>
        <end position="70"/>
    </location>
    <ligand>
        <name>substrate</name>
    </ligand>
</feature>
<reference evidence="6" key="1">
    <citation type="journal article" date="2014" name="Int. J. Syst. Evol. Microbiol.">
        <title>Complete genome sequence of Corynebacterium casei LMG S-19264T (=DSM 44701T), isolated from a smear-ripened cheese.</title>
        <authorList>
            <consortium name="US DOE Joint Genome Institute (JGI-PGF)"/>
            <person name="Walter F."/>
            <person name="Albersmeier A."/>
            <person name="Kalinowski J."/>
            <person name="Ruckert C."/>
        </authorList>
    </citation>
    <scope>NUCLEOTIDE SEQUENCE</scope>
    <source>
        <strain evidence="6">KCTC 12870</strain>
    </source>
</reference>
<keyword evidence="4 5" id="KW-0560">Oxidoreductase</keyword>
<keyword evidence="3 5" id="KW-0521">NADP</keyword>
<keyword evidence="7" id="KW-1185">Reference proteome</keyword>
<dbReference type="UniPathway" id="UPA00392"/>
<dbReference type="RefSeq" id="WP_189514829.1">
    <property type="nucleotide sequence ID" value="NZ_BMXG01000012.1"/>
</dbReference>
<feature type="active site" description="Proton donor" evidence="5">
    <location>
        <position position="35"/>
    </location>
</feature>
<dbReference type="NCBIfam" id="TIGR03139">
    <property type="entry name" value="QueF-II"/>
    <property type="match status" value="1"/>
</dbReference>
<reference evidence="6" key="2">
    <citation type="submission" date="2020-09" db="EMBL/GenBank/DDBJ databases">
        <authorList>
            <person name="Sun Q."/>
            <person name="Kim S."/>
        </authorList>
    </citation>
    <scope>NUCLEOTIDE SEQUENCE</scope>
    <source>
        <strain evidence="6">KCTC 12870</strain>
    </source>
</reference>
<evidence type="ECO:0000256" key="3">
    <source>
        <dbReference type="ARBA" id="ARBA00022857"/>
    </source>
</evidence>
<evidence type="ECO:0000313" key="7">
    <source>
        <dbReference type="Proteomes" id="UP000642829"/>
    </source>
</evidence>
<evidence type="ECO:0000313" key="6">
    <source>
        <dbReference type="EMBL" id="GHC04033.1"/>
    </source>
</evidence>